<gene>
    <name evidence="1" type="ORF">SPELUC_LOCUS4365</name>
</gene>
<organism evidence="1 2">
    <name type="scientific">Cetraspora pellucida</name>
    <dbReference type="NCBI Taxonomy" id="1433469"/>
    <lineage>
        <taxon>Eukaryota</taxon>
        <taxon>Fungi</taxon>
        <taxon>Fungi incertae sedis</taxon>
        <taxon>Mucoromycota</taxon>
        <taxon>Glomeromycotina</taxon>
        <taxon>Glomeromycetes</taxon>
        <taxon>Diversisporales</taxon>
        <taxon>Gigasporaceae</taxon>
        <taxon>Cetraspora</taxon>
    </lineage>
</organism>
<name>A0ACA9LIW6_9GLOM</name>
<evidence type="ECO:0000313" key="2">
    <source>
        <dbReference type="Proteomes" id="UP000789366"/>
    </source>
</evidence>
<accession>A0ACA9LIW6</accession>
<protein>
    <submittedName>
        <fullName evidence="1">7026_t:CDS:1</fullName>
    </submittedName>
</protein>
<dbReference type="Proteomes" id="UP000789366">
    <property type="component" value="Unassembled WGS sequence"/>
</dbReference>
<sequence>MTDYYQILEINKGATPDQIKTAYRQLALKWHPDKNLNNRAEAERKFKEIAAAYEVLSNPTARAEYDKTGSAPSSSTGLGISDLDPEYTSLFNHNGGCGASGERDKSGNGNSKDPLIQLIHQVEDEISAKLNTAGVSETDLDSALWSPYNFWQQKLHSSNQISEVNDFKDTMFHAIDEAQQKKNNQPGTGPNGPTAPTPNGNPNQNNPNQPNYNQKKNDLTTKISTLKQEIEQLKTNPNPTSDQQAQLTDKENELQDLEKELEDVEKSNPTPQQTPSDNNFPIVKVITGKYRGTIDFISRLDPKKQMVYLKKVSRQKYDKSTPESKKKSELKEIMTPVYISNVAY</sequence>
<evidence type="ECO:0000313" key="1">
    <source>
        <dbReference type="EMBL" id="CAG8531009.1"/>
    </source>
</evidence>
<proteinExistence type="predicted"/>
<reference evidence="1" key="1">
    <citation type="submission" date="2021-06" db="EMBL/GenBank/DDBJ databases">
        <authorList>
            <person name="Kallberg Y."/>
            <person name="Tangrot J."/>
            <person name="Rosling A."/>
        </authorList>
    </citation>
    <scope>NUCLEOTIDE SEQUENCE</scope>
    <source>
        <strain evidence="1">28 12/20/2015</strain>
    </source>
</reference>
<comment type="caution">
    <text evidence="1">The sequence shown here is derived from an EMBL/GenBank/DDBJ whole genome shotgun (WGS) entry which is preliminary data.</text>
</comment>
<dbReference type="EMBL" id="CAJVPW010003874">
    <property type="protein sequence ID" value="CAG8531009.1"/>
    <property type="molecule type" value="Genomic_DNA"/>
</dbReference>
<keyword evidence="2" id="KW-1185">Reference proteome</keyword>